<proteinExistence type="predicted"/>
<evidence type="ECO:0000313" key="4">
    <source>
        <dbReference type="EMBL" id="KAJ9544592.1"/>
    </source>
</evidence>
<dbReference type="PANTHER" id="PTHR11439:SF463">
    <property type="entry name" value="REVERSE TRANSCRIPTASE TY1_COPIA-TYPE DOMAIN-CONTAINING PROTEIN"/>
    <property type="match status" value="1"/>
</dbReference>
<accession>A0AA38W301</accession>
<dbReference type="AlphaFoldDB" id="A0AA38W301"/>
<reference evidence="4" key="1">
    <citation type="submission" date="2023-03" db="EMBL/GenBank/DDBJ databases">
        <title>Chromosome-scale reference genome and RAD-based genetic map of yellow starthistle (Centaurea solstitialis) reveal putative structural variation and QTLs associated with invader traits.</title>
        <authorList>
            <person name="Reatini B."/>
            <person name="Cang F.A."/>
            <person name="Jiang Q."/>
            <person name="Mckibben M.T.W."/>
            <person name="Barker M.S."/>
            <person name="Rieseberg L.H."/>
            <person name="Dlugosch K.M."/>
        </authorList>
    </citation>
    <scope>NUCLEOTIDE SEQUENCE</scope>
    <source>
        <strain evidence="4">CAN-66</strain>
        <tissue evidence="4">Leaf</tissue>
    </source>
</reference>
<sequence>MLNASGLPLTCWAKAVSTACYTQNRSLEVKKHEKTPYHLIYIKRPNTKFFHVFGCKCYVLNDRESLGKFDPKGDNAIFIGYAWDTVAYRVYIPRIKIVVVSTNVTQEKFTQELQKQAEVSPSATIIEDLEHLFQEWYEDFEDLDRTCNDQSLEVRSKIKFESLPSSRSGFLHQDPLGGEASGRNVTCELSPGAEREARKGKEKNHLMYSLPTSDSPPEPLPSSTEPPASIVSSSNIHSEHASIEQALIPEEHEVIHEDSTQSHTLQEIPSNLNLPHVIKWSKDHPQSQIISDPSEGVKTRANVKYCLFTCFVSKIEPKNVSDALEDPFWIEAMQDELLQFERNNTLTSLPIGKITIAHRGFKVYQIDVKSAFLNDKLKEEVYVKQHPGFHSEKYPNHIYFLDKALYGLKQAPRAWYERLSTFLLSHKFHRGTTDITHLYKNVNHDILLIYVDDIIFGSTDISMCKEFELLMQNDQAKYIQDFLKKYKLTEVTPMRTPMATGLKLHKDLSGTSVDSKLYRGMIGSLLYLTASRPDIMFSTCICARYQSNPKESHMHDVKRILRYLKKTSSLGLWYPLHSGFDLLAYTDSDYGGCQVDRKSTSGSCHFLGGKLVSWSSKKQNCVSTSTVEAECCSCKLLLSCSVDANTAKIMATLSTKFPSYVTTKVLLPSQKIQFNIQRLNTLISGIIFLNTIRRCWSSIDGQYDRLYCRRGVEYNQHSFFHLIQFTTPTEPLCETKVDYLLKRIKTLSRSKTIFKKANQILFVHIRQEDESGILKEQVTDQALESLILGKD</sequence>
<dbReference type="EMBL" id="JARYMX010000006">
    <property type="protein sequence ID" value="KAJ9544592.1"/>
    <property type="molecule type" value="Genomic_DNA"/>
</dbReference>
<dbReference type="Pfam" id="PF07727">
    <property type="entry name" value="RVT_2"/>
    <property type="match status" value="1"/>
</dbReference>
<feature type="compositionally biased region" description="Basic and acidic residues" evidence="1">
    <location>
        <begin position="193"/>
        <end position="205"/>
    </location>
</feature>
<feature type="domain" description="Reverse transcriptase Ty1/copia-type" evidence="2">
    <location>
        <begin position="357"/>
        <end position="473"/>
    </location>
</feature>
<evidence type="ECO:0000259" key="2">
    <source>
        <dbReference type="Pfam" id="PF07727"/>
    </source>
</evidence>
<evidence type="ECO:0000259" key="3">
    <source>
        <dbReference type="Pfam" id="PF25597"/>
    </source>
</evidence>
<name>A0AA38W301_9ASTR</name>
<evidence type="ECO:0000313" key="5">
    <source>
        <dbReference type="Proteomes" id="UP001172457"/>
    </source>
</evidence>
<dbReference type="Pfam" id="PF25597">
    <property type="entry name" value="SH3_retrovirus"/>
    <property type="match status" value="1"/>
</dbReference>
<dbReference type="InterPro" id="IPR043502">
    <property type="entry name" value="DNA/RNA_pol_sf"/>
</dbReference>
<dbReference type="CDD" id="cd09272">
    <property type="entry name" value="RNase_HI_RT_Ty1"/>
    <property type="match status" value="1"/>
</dbReference>
<dbReference type="SUPFAM" id="SSF56672">
    <property type="entry name" value="DNA/RNA polymerases"/>
    <property type="match status" value="1"/>
</dbReference>
<evidence type="ECO:0000256" key="1">
    <source>
        <dbReference type="SAM" id="MobiDB-lite"/>
    </source>
</evidence>
<dbReference type="InterPro" id="IPR013103">
    <property type="entry name" value="RVT_2"/>
</dbReference>
<feature type="domain" description="Retroviral polymerase SH3-like" evidence="3">
    <location>
        <begin position="55"/>
        <end position="106"/>
    </location>
</feature>
<organism evidence="4 5">
    <name type="scientific">Centaurea solstitialis</name>
    <name type="common">yellow star-thistle</name>
    <dbReference type="NCBI Taxonomy" id="347529"/>
    <lineage>
        <taxon>Eukaryota</taxon>
        <taxon>Viridiplantae</taxon>
        <taxon>Streptophyta</taxon>
        <taxon>Embryophyta</taxon>
        <taxon>Tracheophyta</taxon>
        <taxon>Spermatophyta</taxon>
        <taxon>Magnoliopsida</taxon>
        <taxon>eudicotyledons</taxon>
        <taxon>Gunneridae</taxon>
        <taxon>Pentapetalae</taxon>
        <taxon>asterids</taxon>
        <taxon>campanulids</taxon>
        <taxon>Asterales</taxon>
        <taxon>Asteraceae</taxon>
        <taxon>Carduoideae</taxon>
        <taxon>Cardueae</taxon>
        <taxon>Centaureinae</taxon>
        <taxon>Centaurea</taxon>
    </lineage>
</organism>
<dbReference type="PANTHER" id="PTHR11439">
    <property type="entry name" value="GAG-POL-RELATED RETROTRANSPOSON"/>
    <property type="match status" value="1"/>
</dbReference>
<gene>
    <name evidence="4" type="ORF">OSB04_024299</name>
</gene>
<dbReference type="InterPro" id="IPR057670">
    <property type="entry name" value="SH3_retrovirus"/>
</dbReference>
<protein>
    <recommendedName>
        <fullName evidence="6">Reverse transcriptase Ty1/copia-type domain-containing protein</fullName>
    </recommendedName>
</protein>
<keyword evidence="5" id="KW-1185">Reference proteome</keyword>
<comment type="caution">
    <text evidence="4">The sequence shown here is derived from an EMBL/GenBank/DDBJ whole genome shotgun (WGS) entry which is preliminary data.</text>
</comment>
<feature type="region of interest" description="Disordered" evidence="1">
    <location>
        <begin position="169"/>
        <end position="236"/>
    </location>
</feature>
<evidence type="ECO:0008006" key="6">
    <source>
        <dbReference type="Google" id="ProtNLM"/>
    </source>
</evidence>
<dbReference type="Proteomes" id="UP001172457">
    <property type="component" value="Chromosome 6"/>
</dbReference>